<evidence type="ECO:0000259" key="12">
    <source>
        <dbReference type="Pfam" id="PF10512"/>
    </source>
</evidence>
<feature type="domain" description="Borealin N-terminal" evidence="11">
    <location>
        <begin position="33"/>
        <end position="88"/>
    </location>
</feature>
<dbReference type="Proteomes" id="UP001369086">
    <property type="component" value="Unassembled WGS sequence"/>
</dbReference>
<dbReference type="Gene3D" id="6.10.250.1900">
    <property type="match status" value="1"/>
</dbReference>
<accession>A0ABR0YP83</accession>
<keyword evidence="7" id="KW-0539">Nucleus</keyword>
<comment type="similarity">
    <text evidence="3">Belongs to the borealin family.</text>
</comment>
<keyword evidence="4" id="KW-0158">Chromosome</keyword>
<evidence type="ECO:0000256" key="1">
    <source>
        <dbReference type="ARBA" id="ARBA00004123"/>
    </source>
</evidence>
<feature type="domain" description="Borealin C-terminal" evidence="12">
    <location>
        <begin position="182"/>
        <end position="292"/>
    </location>
</feature>
<dbReference type="PANTHER" id="PTHR16040">
    <property type="entry name" value="AUSTRALIN, ISOFORM A-RELATED"/>
    <property type="match status" value="1"/>
</dbReference>
<keyword evidence="14" id="KW-1185">Reference proteome</keyword>
<evidence type="ECO:0000256" key="8">
    <source>
        <dbReference type="ARBA" id="ARBA00023306"/>
    </source>
</evidence>
<evidence type="ECO:0000313" key="13">
    <source>
        <dbReference type="EMBL" id="KAK6474246.1"/>
    </source>
</evidence>
<keyword evidence="6" id="KW-0498">Mitosis</keyword>
<comment type="subcellular location">
    <subcellularLocation>
        <location evidence="2">Chromosome</location>
        <location evidence="2">Centromere</location>
    </subcellularLocation>
    <subcellularLocation>
        <location evidence="1">Nucleus</location>
    </subcellularLocation>
</comment>
<keyword evidence="5" id="KW-0132">Cell division</keyword>
<proteinExistence type="inferred from homology"/>
<keyword evidence="9" id="KW-0137">Centromere</keyword>
<dbReference type="PANTHER" id="PTHR16040:SF8">
    <property type="entry name" value="BOREALIN"/>
    <property type="match status" value="1"/>
</dbReference>
<dbReference type="Gene3D" id="6.10.140.560">
    <property type="match status" value="1"/>
</dbReference>
<organism evidence="13 14">
    <name type="scientific">Huso huso</name>
    <name type="common">Beluga</name>
    <name type="synonym">Acipenser huso</name>
    <dbReference type="NCBI Taxonomy" id="61971"/>
    <lineage>
        <taxon>Eukaryota</taxon>
        <taxon>Metazoa</taxon>
        <taxon>Chordata</taxon>
        <taxon>Craniata</taxon>
        <taxon>Vertebrata</taxon>
        <taxon>Euteleostomi</taxon>
        <taxon>Actinopterygii</taxon>
        <taxon>Chondrostei</taxon>
        <taxon>Acipenseriformes</taxon>
        <taxon>Acipenseridae</taxon>
        <taxon>Huso</taxon>
    </lineage>
</organism>
<protein>
    <submittedName>
        <fullName evidence="13">Borealin-like</fullName>
    </submittedName>
</protein>
<dbReference type="EMBL" id="JAHFZB010000026">
    <property type="protein sequence ID" value="KAK6474246.1"/>
    <property type="molecule type" value="Genomic_DNA"/>
</dbReference>
<evidence type="ECO:0000259" key="11">
    <source>
        <dbReference type="Pfam" id="PF10444"/>
    </source>
</evidence>
<reference evidence="13 14" key="1">
    <citation type="submission" date="2021-05" db="EMBL/GenBank/DDBJ databases">
        <authorList>
            <person name="Zahm M."/>
            <person name="Klopp C."/>
            <person name="Cabau C."/>
            <person name="Kuhl H."/>
            <person name="Suciu R."/>
            <person name="Ciorpac M."/>
            <person name="Holostenco D."/>
            <person name="Gessner J."/>
            <person name="Wuertz S."/>
            <person name="Hohne C."/>
            <person name="Stock M."/>
            <person name="Gislard M."/>
            <person name="Lluch J."/>
            <person name="Milhes M."/>
            <person name="Lampietro C."/>
            <person name="Lopez Roques C."/>
            <person name="Donnadieu C."/>
            <person name="Du K."/>
            <person name="Schartl M."/>
            <person name="Guiguen Y."/>
        </authorList>
    </citation>
    <scope>NUCLEOTIDE SEQUENCE [LARGE SCALE GENOMIC DNA]</scope>
    <source>
        <strain evidence="13">Hh-F2</strain>
        <tissue evidence="13">Blood</tissue>
    </source>
</reference>
<gene>
    <name evidence="13" type="ORF">HHUSO_G26452</name>
</gene>
<dbReference type="InterPro" id="IPR046466">
    <property type="entry name" value="Borealin_C"/>
</dbReference>
<dbReference type="InterPro" id="IPR018851">
    <property type="entry name" value="Borealin_N"/>
</dbReference>
<sequence>MIGWLWAVEFENFKYSNILKRGCRAETEFLTDKLEAFFIDFDSEVKAIVEKLKSTASSLLKEADNFYNIAIIKLPVTVRKMKWMDYFAVGGSLKAIEAVAKTELGLSEVANNAAEVKKLPKSTQKANKKKLGTETISEEAENIPPIKTTTKKGKATTKKVPPSTRKPRTLSVNQAGTGIRKSTRKACATPATNALDSSFMGPTPLITPRFDSRLPKTPAVRNPRHRERIYSISVNGSPIAPNNDLLINIPIGNGESMQILASEMNETDLSQFDEHAVQKIKLLLKRLSTMCGRS</sequence>
<comment type="caution">
    <text evidence="13">The sequence shown here is derived from an EMBL/GenBank/DDBJ whole genome shotgun (WGS) entry which is preliminary data.</text>
</comment>
<evidence type="ECO:0000256" key="5">
    <source>
        <dbReference type="ARBA" id="ARBA00022618"/>
    </source>
</evidence>
<dbReference type="Pfam" id="PF10444">
    <property type="entry name" value="Nbl1_Borealin_N"/>
    <property type="match status" value="1"/>
</dbReference>
<evidence type="ECO:0000256" key="6">
    <source>
        <dbReference type="ARBA" id="ARBA00022776"/>
    </source>
</evidence>
<evidence type="ECO:0000313" key="14">
    <source>
        <dbReference type="Proteomes" id="UP001369086"/>
    </source>
</evidence>
<dbReference type="InterPro" id="IPR018867">
    <property type="entry name" value="Cell_div_borealin"/>
</dbReference>
<evidence type="ECO:0000256" key="10">
    <source>
        <dbReference type="SAM" id="MobiDB-lite"/>
    </source>
</evidence>
<evidence type="ECO:0000256" key="4">
    <source>
        <dbReference type="ARBA" id="ARBA00022454"/>
    </source>
</evidence>
<evidence type="ECO:0000256" key="2">
    <source>
        <dbReference type="ARBA" id="ARBA00004584"/>
    </source>
</evidence>
<feature type="region of interest" description="Disordered" evidence="10">
    <location>
        <begin position="148"/>
        <end position="170"/>
    </location>
</feature>
<evidence type="ECO:0000256" key="7">
    <source>
        <dbReference type="ARBA" id="ARBA00023242"/>
    </source>
</evidence>
<evidence type="ECO:0000256" key="3">
    <source>
        <dbReference type="ARBA" id="ARBA00009914"/>
    </source>
</evidence>
<keyword evidence="8" id="KW-0131">Cell cycle</keyword>
<name>A0ABR0YP83_HUSHU</name>
<evidence type="ECO:0000256" key="9">
    <source>
        <dbReference type="ARBA" id="ARBA00023328"/>
    </source>
</evidence>
<dbReference type="Pfam" id="PF10512">
    <property type="entry name" value="Borealin"/>
    <property type="match status" value="1"/>
</dbReference>